<name>A0A4S3TNY0_9EURY</name>
<dbReference type="InterPro" id="IPR027417">
    <property type="entry name" value="P-loop_NTPase"/>
</dbReference>
<gene>
    <name evidence="4" type="ORF">D8Y22_03675</name>
</gene>
<dbReference type="RefSeq" id="WP_141463371.1">
    <property type="nucleotide sequence ID" value="NZ_RBZW01000012.1"/>
</dbReference>
<keyword evidence="1" id="KW-0547">Nucleotide-binding</keyword>
<dbReference type="PANTHER" id="PTHR43384">
    <property type="entry name" value="SEPTUM SITE-DETERMINING PROTEIN MIND HOMOLOG, CHLOROPLASTIC-RELATED"/>
    <property type="match status" value="1"/>
</dbReference>
<dbReference type="SUPFAM" id="SSF52540">
    <property type="entry name" value="P-loop containing nucleoside triphosphate hydrolases"/>
    <property type="match status" value="2"/>
</dbReference>
<evidence type="ECO:0000256" key="1">
    <source>
        <dbReference type="ARBA" id="ARBA00022741"/>
    </source>
</evidence>
<dbReference type="PANTHER" id="PTHR43384:SF6">
    <property type="entry name" value="SEPTUM SITE-DETERMINING PROTEIN MIND HOMOLOG, CHLOROPLASTIC"/>
    <property type="match status" value="1"/>
</dbReference>
<dbReference type="InterPro" id="IPR055549">
    <property type="entry name" value="DUF7125"/>
</dbReference>
<dbReference type="GO" id="GO:0051782">
    <property type="term" value="P:negative regulation of cell division"/>
    <property type="evidence" value="ECO:0007669"/>
    <property type="project" value="TreeGrafter"/>
</dbReference>
<dbReference type="GO" id="GO:0016887">
    <property type="term" value="F:ATP hydrolysis activity"/>
    <property type="evidence" value="ECO:0007669"/>
    <property type="project" value="TreeGrafter"/>
</dbReference>
<reference evidence="4 5" key="1">
    <citation type="submission" date="2018-10" db="EMBL/GenBank/DDBJ databases">
        <title>Natronolimnobius sp. XQ-INN 246 isolated from Inner Mongolia Autonomous Region of China.</title>
        <authorList>
            <person name="Xue Q."/>
        </authorList>
    </citation>
    <scope>NUCLEOTIDE SEQUENCE [LARGE SCALE GENOMIC DNA]</scope>
    <source>
        <strain evidence="4 5">XQ-INN 246</strain>
    </source>
</reference>
<dbReference type="EMBL" id="RBZW01000012">
    <property type="protein sequence ID" value="THE66034.1"/>
    <property type="molecule type" value="Genomic_DNA"/>
</dbReference>
<accession>A0A4S3TNY0</accession>
<dbReference type="OrthoDB" id="238619at2157"/>
<dbReference type="Pfam" id="PF01656">
    <property type="entry name" value="CbiA"/>
    <property type="match status" value="1"/>
</dbReference>
<evidence type="ECO:0000259" key="3">
    <source>
        <dbReference type="Pfam" id="PF01656"/>
    </source>
</evidence>
<dbReference type="InterPro" id="IPR050625">
    <property type="entry name" value="ParA/MinD_ATPase"/>
</dbReference>
<dbReference type="Pfam" id="PF23442">
    <property type="entry name" value="DUF7125"/>
    <property type="match status" value="1"/>
</dbReference>
<dbReference type="Gene3D" id="3.40.50.300">
    <property type="entry name" value="P-loop containing nucleotide triphosphate hydrolases"/>
    <property type="match status" value="2"/>
</dbReference>
<keyword evidence="2" id="KW-0067">ATP-binding</keyword>
<organism evidence="4 5">
    <name type="scientific">Salinadaptatus halalkaliphilus</name>
    <dbReference type="NCBI Taxonomy" id="2419781"/>
    <lineage>
        <taxon>Archaea</taxon>
        <taxon>Methanobacteriati</taxon>
        <taxon>Methanobacteriota</taxon>
        <taxon>Stenosarchaea group</taxon>
        <taxon>Halobacteria</taxon>
        <taxon>Halobacteriales</taxon>
        <taxon>Natrialbaceae</taxon>
        <taxon>Salinadaptatus</taxon>
    </lineage>
</organism>
<keyword evidence="5" id="KW-1185">Reference proteome</keyword>
<sequence>MIAIAGSKGGCGTSTVTLGLAEAFSRVEAPVLAVDADRQLPNLHVVTDLERTPTLAALENDTDLRTIAQQHPREPLAGVVPAPKPEQAVGFETLASKLDHDGPEVLLDCPSGAGPDVVDPLGQAAGVIVVAGSTERSLAATETTIEMARRLGTPVYGAVLNRCTEIPERALAWDGVPLLGCVPERPSPLVNDEVASAFDDIVTALQNQSPTDRAPPEYAGELLPIGTDELDYRLGGGVPPGSLVAFVADPASQAEQVLYRATGVRGTLYLSSERTRANVRRAIESSTVATAVPTVRRVAGEDALEEALALIDKLPDAANVIVDPIDAFERRDRAAYVSFLEACKERVVETESVAIVHCLTDDPPHRSATLRAADAVFELKTAAGQSSDDTTRVGTGAYSLSIPKYRPGTAVTDGVIIDLDSGPMSAPVQSPLESD</sequence>
<dbReference type="GO" id="GO:0009898">
    <property type="term" value="C:cytoplasmic side of plasma membrane"/>
    <property type="evidence" value="ECO:0007669"/>
    <property type="project" value="TreeGrafter"/>
</dbReference>
<proteinExistence type="predicted"/>
<dbReference type="InterPro" id="IPR002586">
    <property type="entry name" value="CobQ/CobB/MinD/ParA_Nub-bd_dom"/>
</dbReference>
<dbReference type="GO" id="GO:0005829">
    <property type="term" value="C:cytosol"/>
    <property type="evidence" value="ECO:0007669"/>
    <property type="project" value="TreeGrafter"/>
</dbReference>
<feature type="domain" description="CobQ/CobB/MinD/ParA nucleotide binding" evidence="3">
    <location>
        <begin position="2"/>
        <end position="185"/>
    </location>
</feature>
<evidence type="ECO:0000313" key="5">
    <source>
        <dbReference type="Proteomes" id="UP000318864"/>
    </source>
</evidence>
<evidence type="ECO:0000256" key="2">
    <source>
        <dbReference type="ARBA" id="ARBA00022840"/>
    </source>
</evidence>
<evidence type="ECO:0000313" key="4">
    <source>
        <dbReference type="EMBL" id="THE66034.1"/>
    </source>
</evidence>
<protein>
    <submittedName>
        <fullName evidence="4">Chromosome partitioning protein</fullName>
    </submittedName>
</protein>
<dbReference type="AlphaFoldDB" id="A0A4S3TNY0"/>
<dbReference type="Proteomes" id="UP000318864">
    <property type="component" value="Unassembled WGS sequence"/>
</dbReference>
<comment type="caution">
    <text evidence="4">The sequence shown here is derived from an EMBL/GenBank/DDBJ whole genome shotgun (WGS) entry which is preliminary data.</text>
</comment>
<dbReference type="GO" id="GO:0005524">
    <property type="term" value="F:ATP binding"/>
    <property type="evidence" value="ECO:0007669"/>
    <property type="project" value="UniProtKB-KW"/>
</dbReference>